<dbReference type="Gene3D" id="3.30.40.10">
    <property type="entry name" value="Zinc/RING finger domain, C3HC4 (zinc finger)"/>
    <property type="match status" value="1"/>
</dbReference>
<reference evidence="7" key="1">
    <citation type="submission" date="2022-07" db="EMBL/GenBank/DDBJ databases">
        <authorList>
            <person name="Trinca V."/>
            <person name="Uliana J.V.C."/>
            <person name="Torres T.T."/>
            <person name="Ward R.J."/>
            <person name="Monesi N."/>
        </authorList>
    </citation>
    <scope>NUCLEOTIDE SEQUENCE</scope>
    <source>
        <strain evidence="7">HSMRA1968</strain>
        <tissue evidence="7">Whole embryos</tissue>
    </source>
</reference>
<dbReference type="InterPro" id="IPR013083">
    <property type="entry name" value="Znf_RING/FYVE/PHD"/>
</dbReference>
<feature type="compositionally biased region" description="Polar residues" evidence="5">
    <location>
        <begin position="345"/>
        <end position="354"/>
    </location>
</feature>
<feature type="region of interest" description="Disordered" evidence="5">
    <location>
        <begin position="131"/>
        <end position="238"/>
    </location>
</feature>
<protein>
    <submittedName>
        <fullName evidence="7">Zinc finger FYVE domain-containing protein 9</fullName>
    </submittedName>
</protein>
<evidence type="ECO:0000313" key="8">
    <source>
        <dbReference type="Proteomes" id="UP001151699"/>
    </source>
</evidence>
<feature type="compositionally biased region" description="Low complexity" evidence="5">
    <location>
        <begin position="131"/>
        <end position="141"/>
    </location>
</feature>
<dbReference type="AlphaFoldDB" id="A0A9Q0S0Z8"/>
<dbReference type="Pfam" id="PF11979">
    <property type="entry name" value="SARA_C"/>
    <property type="match status" value="1"/>
</dbReference>
<feature type="compositionally biased region" description="Polar residues" evidence="5">
    <location>
        <begin position="221"/>
        <end position="232"/>
    </location>
</feature>
<dbReference type="Proteomes" id="UP001151699">
    <property type="component" value="Chromosome B"/>
</dbReference>
<dbReference type="Pfam" id="PF01363">
    <property type="entry name" value="FYVE"/>
    <property type="match status" value="1"/>
</dbReference>
<comment type="caution">
    <text evidence="7">The sequence shown here is derived from an EMBL/GenBank/DDBJ whole genome shotgun (WGS) entry which is preliminary data.</text>
</comment>
<evidence type="ECO:0000256" key="5">
    <source>
        <dbReference type="SAM" id="MobiDB-lite"/>
    </source>
</evidence>
<dbReference type="SMART" id="SM01421">
    <property type="entry name" value="DUF3480"/>
    <property type="match status" value="1"/>
</dbReference>
<evidence type="ECO:0000313" key="7">
    <source>
        <dbReference type="EMBL" id="KAJ6641502.1"/>
    </source>
</evidence>
<feature type="compositionally biased region" description="Low complexity" evidence="5">
    <location>
        <begin position="210"/>
        <end position="220"/>
    </location>
</feature>
<dbReference type="InterPro" id="IPR022557">
    <property type="entry name" value="SARA-like_C"/>
</dbReference>
<feature type="compositionally biased region" description="Polar residues" evidence="5">
    <location>
        <begin position="198"/>
        <end position="209"/>
    </location>
</feature>
<organism evidence="7 8">
    <name type="scientific">Pseudolycoriella hygida</name>
    <dbReference type="NCBI Taxonomy" id="35572"/>
    <lineage>
        <taxon>Eukaryota</taxon>
        <taxon>Metazoa</taxon>
        <taxon>Ecdysozoa</taxon>
        <taxon>Arthropoda</taxon>
        <taxon>Hexapoda</taxon>
        <taxon>Insecta</taxon>
        <taxon>Pterygota</taxon>
        <taxon>Neoptera</taxon>
        <taxon>Endopterygota</taxon>
        <taxon>Diptera</taxon>
        <taxon>Nematocera</taxon>
        <taxon>Sciaroidea</taxon>
        <taxon>Sciaridae</taxon>
        <taxon>Pseudolycoriella</taxon>
    </lineage>
</organism>
<keyword evidence="8" id="KW-1185">Reference proteome</keyword>
<dbReference type="Gene3D" id="3.30.500.40">
    <property type="match status" value="1"/>
</dbReference>
<feature type="region of interest" description="Disordered" evidence="5">
    <location>
        <begin position="81"/>
        <end position="114"/>
    </location>
</feature>
<dbReference type="FunFam" id="3.30.40.10:FF:000084">
    <property type="entry name" value="Zinc finger, FYVE domain-containing 9b"/>
    <property type="match status" value="1"/>
</dbReference>
<evidence type="ECO:0000256" key="2">
    <source>
        <dbReference type="ARBA" id="ARBA00022771"/>
    </source>
</evidence>
<dbReference type="GO" id="GO:0031901">
    <property type="term" value="C:early endosome membrane"/>
    <property type="evidence" value="ECO:0007669"/>
    <property type="project" value="TreeGrafter"/>
</dbReference>
<evidence type="ECO:0000259" key="6">
    <source>
        <dbReference type="PROSITE" id="PS50178"/>
    </source>
</evidence>
<dbReference type="InterPro" id="IPR000306">
    <property type="entry name" value="Znf_FYVE"/>
</dbReference>
<evidence type="ECO:0000256" key="3">
    <source>
        <dbReference type="ARBA" id="ARBA00022833"/>
    </source>
</evidence>
<dbReference type="GO" id="GO:0008270">
    <property type="term" value="F:zinc ion binding"/>
    <property type="evidence" value="ECO:0007669"/>
    <property type="project" value="UniProtKB-KW"/>
</dbReference>
<dbReference type="Gene3D" id="4.10.720.10">
    <property type="entry name" value="Smad anchor for receptor activation, Smad-binding domain"/>
    <property type="match status" value="1"/>
</dbReference>
<dbReference type="InterPro" id="IPR024608">
    <property type="entry name" value="SARA-like_SBD"/>
</dbReference>
<keyword evidence="1" id="KW-0479">Metal-binding</keyword>
<dbReference type="InterPro" id="IPR011011">
    <property type="entry name" value="Znf_FYVE_PHD"/>
</dbReference>
<dbReference type="CDD" id="cd15729">
    <property type="entry name" value="FYVE_endofin"/>
    <property type="match status" value="1"/>
</dbReference>
<keyword evidence="3" id="KW-0862">Zinc</keyword>
<feature type="compositionally biased region" description="Polar residues" evidence="5">
    <location>
        <begin position="645"/>
        <end position="659"/>
    </location>
</feature>
<sequence length="1212" mass="134661">MDIVDIDKVLDDFELNEDNGYNYKNEQSSEPTSVIKPTIPILQRNNQETSSTIPAKQFVNVSNVFHSLNEYMNADVKTDVDTKMSQSTEETGDEIGITSELTSTSSMSPNSDSNTKLIYEKSTLSDAFLTTSSSSTESSTTDLSPRSITSSVSLIRNSPSLTNEDEMYNKFDKEPEQSTTELDLVPETKTETNDEQLGFSSVSSMCLNDQESSSQSSYSQDILSNESSSISPLNPPEELAIDQPVEDEKPNVTVPTIPLQEAPTAPTSLLPTKPVGFESTMDDVSDTELESYLQELELEPTLNDVTNDSEDPAKNSDDVPDQKLTKFSSSGPSDIVVEDSEDRNQPNADSFSQASTVEFAEMRLTSDFESPNVENISVEAVAAVNTQEEELSEAEVALEQQNPSPYEKPLQRPNSLDLAMKVVIENECHIDDADQTPSEQAPPPPIEPFITTDISNITSTSSSEDFDASSTQRSSSQLGKVQPYWIPDNVTNTCMQCQIKFSLIKRRHHCRACGQVLCSSCCSLRAKLEYMGDVEVRICTSCERKLNKEEASLSMVTDALYQSSDQPSIPPNPNNPMEYCSVIPPHQQVSQSAQASPISVMVPVGVLKREGARGPRKDKNVMFSDGIRPGCDLTDLDNMDYHPTAGSSKRSNKRVSTPITDRPKNNIKLPPVDPTSDSYIPSGANALPPIYRSTRTNYQFVDATNDGQLIEMLQNETVTFAVQRNFYVMVRIIKLTCCMNKTVINFTTKGMCHVNQDEIIVLLEIDESNCLPKDIFLHFNEIYRDAKNGTTISELGFSMPSHANFLGSKEHGGFLYIRATFQCLENVIVPDNPFLIAILIHRWEVPWAKIFPLRLMLRLGALHRYYPSPHVSIRGRNSVYAEIAQTIINFLADFRTYSYTLPTIRGMYIHMEERTTSMLIPRNRYEEVMKAMNNSSEYILALAANFSEKADGHLVCFQNTESGCTETRTYSTQAVNIQGRTRKVTGASFLVLNGALKSTSGLSGKCSIVEDGLMVQILPTKMVAVQKALREMKDFEILCGPVDGDTTQTEVVSVKWVENDTEFNIGVFSPIDKKSMKGIQSINVHRGFELPSTNHIIRWTKVFIIQADEESSHGKDPVDFSKLSEPIAKSVSKALISYLDLLATSGFINLGLRATLDTENVCYEAGSQYTKLGTLYMKALDNELIPVLHNQAINLNLDTPIVLELIFHILDN</sequence>
<dbReference type="PANTHER" id="PTHR46319:SF3">
    <property type="entry name" value="ZINC FINGER FYVE DOMAIN-CONTAINING PROTEIN"/>
    <property type="match status" value="1"/>
</dbReference>
<feature type="region of interest" description="Disordered" evidence="5">
    <location>
        <begin position="433"/>
        <end position="452"/>
    </location>
</feature>
<dbReference type="PROSITE" id="PS50178">
    <property type="entry name" value="ZF_FYVE"/>
    <property type="match status" value="1"/>
</dbReference>
<dbReference type="SMART" id="SM00064">
    <property type="entry name" value="FYVE"/>
    <property type="match status" value="1"/>
</dbReference>
<dbReference type="OrthoDB" id="5872154at2759"/>
<proteinExistence type="predicted"/>
<dbReference type="SUPFAM" id="SSF57903">
    <property type="entry name" value="FYVE/PHD zinc finger"/>
    <property type="match status" value="1"/>
</dbReference>
<feature type="domain" description="FYVE-type" evidence="6">
    <location>
        <begin position="488"/>
        <end position="547"/>
    </location>
</feature>
<feature type="compositionally biased region" description="Polar residues" evidence="5">
    <location>
        <begin position="142"/>
        <end position="162"/>
    </location>
</feature>
<dbReference type="SMART" id="SM01422">
    <property type="entry name" value="SARA"/>
    <property type="match status" value="1"/>
</dbReference>
<feature type="region of interest" description="Disordered" evidence="5">
    <location>
        <begin position="257"/>
        <end position="280"/>
    </location>
</feature>
<feature type="compositionally biased region" description="Low complexity" evidence="5">
    <location>
        <begin position="98"/>
        <end position="114"/>
    </location>
</feature>
<keyword evidence="2 4" id="KW-0863">Zinc-finger</keyword>
<evidence type="ECO:0000256" key="4">
    <source>
        <dbReference type="PROSITE-ProRule" id="PRU00091"/>
    </source>
</evidence>
<feature type="region of interest" description="Disordered" evidence="5">
    <location>
        <begin position="299"/>
        <end position="354"/>
    </location>
</feature>
<dbReference type="Pfam" id="PF11409">
    <property type="entry name" value="SARA"/>
    <property type="match status" value="1"/>
</dbReference>
<feature type="region of interest" description="Disordered" evidence="5">
    <location>
        <begin position="392"/>
        <end position="412"/>
    </location>
</feature>
<dbReference type="EMBL" id="WJQU01000002">
    <property type="protein sequence ID" value="KAJ6641502.1"/>
    <property type="molecule type" value="Genomic_DNA"/>
</dbReference>
<feature type="compositionally biased region" description="Basic and acidic residues" evidence="5">
    <location>
        <begin position="311"/>
        <end position="324"/>
    </location>
</feature>
<dbReference type="InterPro" id="IPR017455">
    <property type="entry name" value="Znf_FYVE-rel"/>
</dbReference>
<dbReference type="PANTHER" id="PTHR46319">
    <property type="entry name" value="ZINC FINGER FYVE DOMAIN-CONTAINING PROTEIN"/>
    <property type="match status" value="1"/>
</dbReference>
<feature type="region of interest" description="Disordered" evidence="5">
    <location>
        <begin position="640"/>
        <end position="679"/>
    </location>
</feature>
<dbReference type="InterPro" id="IPR037145">
    <property type="entry name" value="SARA_Smad-bd_sf"/>
</dbReference>
<name>A0A9Q0S0Z8_9DIPT</name>
<gene>
    <name evidence="7" type="primary">ZFYVE9</name>
    <name evidence="7" type="ORF">Bhyg_06441</name>
</gene>
<dbReference type="GO" id="GO:0016197">
    <property type="term" value="P:endosomal transport"/>
    <property type="evidence" value="ECO:0007669"/>
    <property type="project" value="TreeGrafter"/>
</dbReference>
<feature type="compositionally biased region" description="Basic and acidic residues" evidence="5">
    <location>
        <begin position="167"/>
        <end position="176"/>
    </location>
</feature>
<dbReference type="Gene3D" id="3.30.1360.220">
    <property type="entry name" value="Domain of unknown function (DUF3480), N-terminal subdomain"/>
    <property type="match status" value="2"/>
</dbReference>
<evidence type="ECO:0000256" key="1">
    <source>
        <dbReference type="ARBA" id="ARBA00022723"/>
    </source>
</evidence>
<accession>A0A9Q0S0Z8</accession>